<gene>
    <name evidence="1" type="ORF">UFOVP105_26</name>
</gene>
<evidence type="ECO:0000313" key="1">
    <source>
        <dbReference type="EMBL" id="CAB4128236.1"/>
    </source>
</evidence>
<protein>
    <submittedName>
        <fullName evidence="1">Uncharacterized protein</fullName>
    </submittedName>
</protein>
<organism evidence="1">
    <name type="scientific">uncultured Caudovirales phage</name>
    <dbReference type="NCBI Taxonomy" id="2100421"/>
    <lineage>
        <taxon>Viruses</taxon>
        <taxon>Duplodnaviria</taxon>
        <taxon>Heunggongvirae</taxon>
        <taxon>Uroviricota</taxon>
        <taxon>Caudoviricetes</taxon>
        <taxon>Peduoviridae</taxon>
        <taxon>Maltschvirus</taxon>
        <taxon>Maltschvirus maltsch</taxon>
    </lineage>
</organism>
<accession>A0A6J5L4M3</accession>
<proteinExistence type="predicted"/>
<dbReference type="EMBL" id="LR796222">
    <property type="protein sequence ID" value="CAB4128236.1"/>
    <property type="molecule type" value="Genomic_DNA"/>
</dbReference>
<sequence>MNKQIFIDIRDRVKTNNLIKHVALYNSQYKHENVEKVFNFPAVFIEFSRVDYRAETVGVSKIDFEITLHICFNQYVEDLALFDIVQSTILTVNKWGTDDFTPLQIISEEHDTDHDNTSAWKVLFKCTATDDNTADAKKLVLAGSPRTLELTTDLDIDNLIVRTGDGKN</sequence>
<name>A0A6J5L4M3_9CAUD</name>
<reference evidence="1" key="1">
    <citation type="submission" date="2020-04" db="EMBL/GenBank/DDBJ databases">
        <authorList>
            <person name="Chiriac C."/>
            <person name="Salcher M."/>
            <person name="Ghai R."/>
            <person name="Kavagutti S V."/>
        </authorList>
    </citation>
    <scope>NUCLEOTIDE SEQUENCE</scope>
</reference>